<protein>
    <submittedName>
        <fullName evidence="2">Glucan endo-1,3-beta-D-glucosidase</fullName>
    </submittedName>
</protein>
<dbReference type="SUPFAM" id="SSF49299">
    <property type="entry name" value="PKD domain"/>
    <property type="match status" value="1"/>
</dbReference>
<feature type="signal peptide" evidence="1">
    <location>
        <begin position="1"/>
        <end position="23"/>
    </location>
</feature>
<feature type="chain" id="PRO_5022954125" evidence="1">
    <location>
        <begin position="24"/>
        <end position="296"/>
    </location>
</feature>
<evidence type="ECO:0000313" key="3">
    <source>
        <dbReference type="Proteomes" id="UP000321080"/>
    </source>
</evidence>
<dbReference type="AlphaFoldDB" id="A0A5C7GHF6"/>
<dbReference type="InterPro" id="IPR035986">
    <property type="entry name" value="PKD_dom_sf"/>
</dbReference>
<dbReference type="EMBL" id="VRKQ01000010">
    <property type="protein sequence ID" value="TXG36994.1"/>
    <property type="molecule type" value="Genomic_DNA"/>
</dbReference>
<dbReference type="Proteomes" id="UP000321080">
    <property type="component" value="Unassembled WGS sequence"/>
</dbReference>
<evidence type="ECO:0000313" key="2">
    <source>
        <dbReference type="EMBL" id="TXG36994.1"/>
    </source>
</evidence>
<evidence type="ECO:0000256" key="1">
    <source>
        <dbReference type="SAM" id="SignalP"/>
    </source>
</evidence>
<proteinExistence type="predicted"/>
<accession>A0A5C7GHF6</accession>
<name>A0A5C7GHF6_9FLAO</name>
<keyword evidence="1" id="KW-0732">Signal</keyword>
<dbReference type="PROSITE" id="PS51257">
    <property type="entry name" value="PROKAR_LIPOPROTEIN"/>
    <property type="match status" value="1"/>
</dbReference>
<keyword evidence="3" id="KW-1185">Reference proteome</keyword>
<gene>
    <name evidence="2" type="ORF">FUA22_10510</name>
</gene>
<sequence length="296" mass="31505">MKNLKYYLGVFTLMALVFFSCQEDDIAVGDVVAPSNIQISVTYMDEGTESPAPGLGSGEVVFSATADNAISYHFVIQEQTKLQSSGKASHIFTTLGTNTYTVTAVAYGTGGASASKSIEVEVQALYAPPADLLEMLTAGSSRSFRIHSEVANHFGLGPVGTSRLGEWWPNGGTPDKSGTGMYDDRYIFNADGTFTHVTAGTVFGRENLINEIGGPGDGTQDGADILNYTYADYSGTWTLTAPGGVETLTLSGLGFIGYYIGGNHSYRIFERSANGFSLLSTDGNGEFDWNFILIAD</sequence>
<dbReference type="RefSeq" id="WP_147768083.1">
    <property type="nucleotide sequence ID" value="NZ_VRKQ01000010.1"/>
</dbReference>
<dbReference type="OrthoDB" id="9809583at2"/>
<reference evidence="2 3" key="1">
    <citation type="submission" date="2019-08" db="EMBL/GenBank/DDBJ databases">
        <title>Seonamhaeicola sediminis sp. nov., isolated from marine sediment.</title>
        <authorList>
            <person name="Cao W.R."/>
        </authorList>
    </citation>
    <scope>NUCLEOTIDE SEQUENCE [LARGE SCALE GENOMIC DNA]</scope>
    <source>
        <strain evidence="2 3">1505</strain>
    </source>
</reference>
<comment type="caution">
    <text evidence="2">The sequence shown here is derived from an EMBL/GenBank/DDBJ whole genome shotgun (WGS) entry which is preliminary data.</text>
</comment>
<organism evidence="2 3">
    <name type="scientific">Seonamhaeicola maritimus</name>
    <dbReference type="NCBI Taxonomy" id="2591822"/>
    <lineage>
        <taxon>Bacteria</taxon>
        <taxon>Pseudomonadati</taxon>
        <taxon>Bacteroidota</taxon>
        <taxon>Flavobacteriia</taxon>
        <taxon>Flavobacteriales</taxon>
        <taxon>Flavobacteriaceae</taxon>
    </lineage>
</organism>